<organism evidence="1 2">
    <name type="scientific">Brachionus plicatilis</name>
    <name type="common">Marine rotifer</name>
    <name type="synonym">Brachionus muelleri</name>
    <dbReference type="NCBI Taxonomy" id="10195"/>
    <lineage>
        <taxon>Eukaryota</taxon>
        <taxon>Metazoa</taxon>
        <taxon>Spiralia</taxon>
        <taxon>Gnathifera</taxon>
        <taxon>Rotifera</taxon>
        <taxon>Eurotatoria</taxon>
        <taxon>Monogononta</taxon>
        <taxon>Pseudotrocha</taxon>
        <taxon>Ploima</taxon>
        <taxon>Brachionidae</taxon>
        <taxon>Brachionus</taxon>
    </lineage>
</organism>
<accession>A0A3M7SK37</accession>
<name>A0A3M7SK37_BRAPC</name>
<dbReference type="AlphaFoldDB" id="A0A3M7SK37"/>
<gene>
    <name evidence="1" type="ORF">BpHYR1_023351</name>
</gene>
<proteinExistence type="predicted"/>
<sequence>MALSLSYLIEAQFFRAFSFRILYNKERELFEKKTRYINLDFKNYILDETAVRLGHQELFHLRLASNYPESLPSTNNFCLKVNVWGGISLKEATQFDLCEFSKVQHNELKLNMLHFIEFYSVAANILDFIGSL</sequence>
<comment type="caution">
    <text evidence="1">The sequence shown here is derived from an EMBL/GenBank/DDBJ whole genome shotgun (WGS) entry which is preliminary data.</text>
</comment>
<keyword evidence="2" id="KW-1185">Reference proteome</keyword>
<reference evidence="1 2" key="1">
    <citation type="journal article" date="2018" name="Sci. Rep.">
        <title>Genomic signatures of local adaptation to the degree of environmental predictability in rotifers.</title>
        <authorList>
            <person name="Franch-Gras L."/>
            <person name="Hahn C."/>
            <person name="Garcia-Roger E.M."/>
            <person name="Carmona M.J."/>
            <person name="Serra M."/>
            <person name="Gomez A."/>
        </authorList>
    </citation>
    <scope>NUCLEOTIDE SEQUENCE [LARGE SCALE GENOMIC DNA]</scope>
    <source>
        <strain evidence="1">HYR1</strain>
    </source>
</reference>
<protein>
    <submittedName>
        <fullName evidence="1">Uncharacterized protein</fullName>
    </submittedName>
</protein>
<dbReference type="Proteomes" id="UP000276133">
    <property type="component" value="Unassembled WGS sequence"/>
</dbReference>
<dbReference type="EMBL" id="REGN01001258">
    <property type="protein sequence ID" value="RNA36000.1"/>
    <property type="molecule type" value="Genomic_DNA"/>
</dbReference>
<evidence type="ECO:0000313" key="1">
    <source>
        <dbReference type="EMBL" id="RNA36000.1"/>
    </source>
</evidence>
<evidence type="ECO:0000313" key="2">
    <source>
        <dbReference type="Proteomes" id="UP000276133"/>
    </source>
</evidence>